<proteinExistence type="predicted"/>
<gene>
    <name evidence="1" type="ORF">MRB53_005298</name>
</gene>
<name>A0ACC2MDM6_PERAE</name>
<sequence length="457" mass="49912">MDSNLQHHHHNHQHQQQQQQMSSGLMRYRSAPSSLFADFIDGVGEGCDGFLGQSSSPEVETLLERFITSNNGDSAASPDILDIDEKQVISETNTQFMATMEEQSRISSKSPMICQREQLHIGSLANGAVIGSSSSVVNTGAIDSDQVKTSSNSSNLVRHSSSPAGFFSHLTVDNGYAARDPCNFRVGNGSNGETASTSRMRNQTNFISEKASFPGMSSQISDMGTENMKVSIPEGGSLGNANNSSMCYIPGYPISSWDNPPRGNNMTGLKRIRGYGKMIPEPGNRASGLSHQFSFPLTSAEMNSMEEFLEFEDSVPCNTRAKRGCATHPRSIAERVRRSRISERLRKLEELVPNMDKQTNKSDMLDLAVEYVKDLQKQVKNLMDDRASCTCSPKLKPDPSPAKAGKSCIVDEAVEDSDPKRITVEGPRTSCWSPADVAFFRGRWSGGEIGVFGLVSQ</sequence>
<evidence type="ECO:0000313" key="2">
    <source>
        <dbReference type="Proteomes" id="UP001234297"/>
    </source>
</evidence>
<dbReference type="EMBL" id="CM056810">
    <property type="protein sequence ID" value="KAJ8643550.1"/>
    <property type="molecule type" value="Genomic_DNA"/>
</dbReference>
<evidence type="ECO:0000313" key="1">
    <source>
        <dbReference type="EMBL" id="KAJ8643550.1"/>
    </source>
</evidence>
<accession>A0ACC2MDM6</accession>
<comment type="caution">
    <text evidence="1">The sequence shown here is derived from an EMBL/GenBank/DDBJ whole genome shotgun (WGS) entry which is preliminary data.</text>
</comment>
<dbReference type="Proteomes" id="UP001234297">
    <property type="component" value="Chromosome 2"/>
</dbReference>
<reference evidence="1 2" key="1">
    <citation type="journal article" date="2022" name="Hortic Res">
        <title>A haplotype resolved chromosomal level avocado genome allows analysis of novel avocado genes.</title>
        <authorList>
            <person name="Nath O."/>
            <person name="Fletcher S.J."/>
            <person name="Hayward A."/>
            <person name="Shaw L.M."/>
            <person name="Masouleh A.K."/>
            <person name="Furtado A."/>
            <person name="Henry R.J."/>
            <person name="Mitter N."/>
        </authorList>
    </citation>
    <scope>NUCLEOTIDE SEQUENCE [LARGE SCALE GENOMIC DNA]</scope>
    <source>
        <strain evidence="2">cv. Hass</strain>
    </source>
</reference>
<protein>
    <submittedName>
        <fullName evidence="1">Uncharacterized protein</fullName>
    </submittedName>
</protein>
<organism evidence="1 2">
    <name type="scientific">Persea americana</name>
    <name type="common">Avocado</name>
    <dbReference type="NCBI Taxonomy" id="3435"/>
    <lineage>
        <taxon>Eukaryota</taxon>
        <taxon>Viridiplantae</taxon>
        <taxon>Streptophyta</taxon>
        <taxon>Embryophyta</taxon>
        <taxon>Tracheophyta</taxon>
        <taxon>Spermatophyta</taxon>
        <taxon>Magnoliopsida</taxon>
        <taxon>Magnoliidae</taxon>
        <taxon>Laurales</taxon>
        <taxon>Lauraceae</taxon>
        <taxon>Persea</taxon>
    </lineage>
</organism>
<keyword evidence="2" id="KW-1185">Reference proteome</keyword>